<keyword evidence="1" id="KW-0732">Signal</keyword>
<dbReference type="AlphaFoldDB" id="A0A9X2PFF6"/>
<evidence type="ECO:0000313" key="3">
    <source>
        <dbReference type="Proteomes" id="UP001151088"/>
    </source>
</evidence>
<sequence>MHIVRLWLRLSRLVVALLALGAMLAAPSGAMAAMSAPPMPCHAAETAVGMAMKGDMSAGHDAGAPLATTHDHAGMAGAGLPTGPGRAMLFLHLCCALGQLAMAPSDGAGLARPEARPLAFDAAASRLPAGWTLAIPEPPPRSV</sequence>
<gene>
    <name evidence="2" type="ORF">NVS89_14940</name>
</gene>
<feature type="signal peptide" evidence="1">
    <location>
        <begin position="1"/>
        <end position="32"/>
    </location>
</feature>
<comment type="caution">
    <text evidence="2">The sequence shown here is derived from an EMBL/GenBank/DDBJ whole genome shotgun (WGS) entry which is preliminary data.</text>
</comment>
<evidence type="ECO:0008006" key="4">
    <source>
        <dbReference type="Google" id="ProtNLM"/>
    </source>
</evidence>
<keyword evidence="3" id="KW-1185">Reference proteome</keyword>
<feature type="chain" id="PRO_5040901500" description="DUF2946 domain-containing protein" evidence="1">
    <location>
        <begin position="33"/>
        <end position="143"/>
    </location>
</feature>
<organism evidence="2 3">
    <name type="scientific">Ancylobacter mangrovi</name>
    <dbReference type="NCBI Taxonomy" id="2972472"/>
    <lineage>
        <taxon>Bacteria</taxon>
        <taxon>Pseudomonadati</taxon>
        <taxon>Pseudomonadota</taxon>
        <taxon>Alphaproteobacteria</taxon>
        <taxon>Hyphomicrobiales</taxon>
        <taxon>Xanthobacteraceae</taxon>
        <taxon>Ancylobacter</taxon>
    </lineage>
</organism>
<dbReference type="Proteomes" id="UP001151088">
    <property type="component" value="Unassembled WGS sequence"/>
</dbReference>
<name>A0A9X2PFF6_9HYPH</name>
<dbReference type="RefSeq" id="WP_258733553.1">
    <property type="nucleotide sequence ID" value="NZ_JANTHZ010000006.1"/>
</dbReference>
<dbReference type="EMBL" id="JANTHZ010000006">
    <property type="protein sequence ID" value="MCS0496399.1"/>
    <property type="molecule type" value="Genomic_DNA"/>
</dbReference>
<evidence type="ECO:0000313" key="2">
    <source>
        <dbReference type="EMBL" id="MCS0496399.1"/>
    </source>
</evidence>
<accession>A0A9X2PFF6</accession>
<proteinExistence type="predicted"/>
<evidence type="ECO:0000256" key="1">
    <source>
        <dbReference type="SAM" id="SignalP"/>
    </source>
</evidence>
<protein>
    <recommendedName>
        <fullName evidence="4">DUF2946 domain-containing protein</fullName>
    </recommendedName>
</protein>
<reference evidence="2" key="1">
    <citation type="submission" date="2022-08" db="EMBL/GenBank/DDBJ databases">
        <authorList>
            <person name="Li F."/>
        </authorList>
    </citation>
    <scope>NUCLEOTIDE SEQUENCE</scope>
    <source>
        <strain evidence="2">MQZ15Z-1</strain>
    </source>
</reference>